<dbReference type="InterPro" id="IPR039426">
    <property type="entry name" value="TonB-dep_rcpt-like"/>
</dbReference>
<keyword evidence="7 10" id="KW-0472">Membrane</keyword>
<evidence type="ECO:0000256" key="3">
    <source>
        <dbReference type="ARBA" id="ARBA00022452"/>
    </source>
</evidence>
<dbReference type="PANTHER" id="PTHR30069:SF29">
    <property type="entry name" value="HEMOGLOBIN AND HEMOGLOBIN-HAPTOGLOBIN-BINDING PROTEIN 1-RELATED"/>
    <property type="match status" value="1"/>
</dbReference>
<keyword evidence="4 10" id="KW-0812">Transmembrane</keyword>
<evidence type="ECO:0000256" key="9">
    <source>
        <dbReference type="ARBA" id="ARBA00023237"/>
    </source>
</evidence>
<dbReference type="PANTHER" id="PTHR30069">
    <property type="entry name" value="TONB-DEPENDENT OUTER MEMBRANE RECEPTOR"/>
    <property type="match status" value="1"/>
</dbReference>
<sequence length="801" mass="90217">MFPFSYVVSLFMVKRLIFSVVILFFVSLNLSYGQETYTLSGSVKDSANGEAMIGAVVTVKEIKAGTATDIKGDFSLKVPPGKYTVEINFVGYGTVSQTIVVKEDTKMSFNMKEQMLKEVVVTGERPDAQVKNLEMGTQKLDMKQINAIPPLLGEVDVIRSIQLLPGVSTVGEGASGFNVRGGAVDQNLILLDDAPIYNSSHMFGFFSVFNPDMVKDIKLSKAAIPAQYGGRLSSVLDVKMKEGNPEKIGVQGGISTIFSRLTVGGPIKKNKASFIIAGRRSYADVLARPFLTKAFKDAQLYFYDLTLKANYTINNRNRLYLSGYMGRDVFSVPGAYFGWGNSTASLRWNHLFSDKLLMNLIGYYSNYNYRLEFGENMTEDSFKWTAKILNYSVKPEFTFYLNSNNTVTFGGQAIYYTFVPSSGIFYSGGNRRDISLPDKYATENALYIANEQKLTSRITLQYGLRYSFFNYLGSGTAYYYDSTAGNYVRNPVNMEQFGGGKTIKAYTQPEPRIAVNYSLSENSSVKASYNRMAQYIHLISNTTASVPLDVYLPSTNNIKPQLSDQYSLGYFRNIGKKQNIETSAEIFYKDMLNQLDYIDGANLFFNPNLEGEVIPGTARAYGLELFVKKKEGRFNGWISYTLSKSERRVNGINKNNWYPNRYDRRHNLSVVGIYELSKRVSLSGTFVYASGTPFTFATDKMVVQGVTVPFNPGGPRNNYRLPDYHRLDVAATLKSKEKIRKSKIFGNYNWDLVFTVYNLYSRRNAFAIMPRQNEDNRQISEAVRFSIFGSFVPAITYNFKF</sequence>
<keyword evidence="9 10" id="KW-0998">Cell outer membrane</keyword>
<organism evidence="14 15">
    <name type="scientific">Sporocytophaga myxococcoides</name>
    <dbReference type="NCBI Taxonomy" id="153721"/>
    <lineage>
        <taxon>Bacteria</taxon>
        <taxon>Pseudomonadati</taxon>
        <taxon>Bacteroidota</taxon>
        <taxon>Cytophagia</taxon>
        <taxon>Cytophagales</taxon>
        <taxon>Cytophagaceae</taxon>
        <taxon>Sporocytophaga</taxon>
    </lineage>
</organism>
<dbReference type="eggNOG" id="COG4771">
    <property type="taxonomic scope" value="Bacteria"/>
</dbReference>
<dbReference type="Gene3D" id="2.40.170.20">
    <property type="entry name" value="TonB-dependent receptor, beta-barrel domain"/>
    <property type="match status" value="1"/>
</dbReference>
<keyword evidence="2 10" id="KW-0813">Transport</keyword>
<dbReference type="GO" id="GO:0044718">
    <property type="term" value="P:siderophore transmembrane transport"/>
    <property type="evidence" value="ECO:0007669"/>
    <property type="project" value="TreeGrafter"/>
</dbReference>
<dbReference type="EMBL" id="BBLT01000001">
    <property type="protein sequence ID" value="GAL83187.1"/>
    <property type="molecule type" value="Genomic_DNA"/>
</dbReference>
<dbReference type="Pfam" id="PF07715">
    <property type="entry name" value="Plug"/>
    <property type="match status" value="1"/>
</dbReference>
<evidence type="ECO:0000259" key="12">
    <source>
        <dbReference type="Pfam" id="PF00593"/>
    </source>
</evidence>
<dbReference type="GO" id="GO:0015344">
    <property type="term" value="F:siderophore uptake transmembrane transporter activity"/>
    <property type="evidence" value="ECO:0007669"/>
    <property type="project" value="TreeGrafter"/>
</dbReference>
<protein>
    <submittedName>
        <fullName evidence="14">TonB-dependent receptor plug</fullName>
    </submittedName>
</protein>
<dbReference type="SUPFAM" id="SSF56935">
    <property type="entry name" value="Porins"/>
    <property type="match status" value="1"/>
</dbReference>
<dbReference type="InterPro" id="IPR037066">
    <property type="entry name" value="Plug_dom_sf"/>
</dbReference>
<dbReference type="Pfam" id="PF00593">
    <property type="entry name" value="TonB_dep_Rec_b-barrel"/>
    <property type="match status" value="1"/>
</dbReference>
<reference evidence="14 15" key="1">
    <citation type="submission" date="2014-09" db="EMBL/GenBank/DDBJ databases">
        <title>Sporocytophaga myxococcoides PG-01 genome sequencing.</title>
        <authorList>
            <person name="Liu L."/>
            <person name="Gao P.J."/>
            <person name="Chen G.J."/>
            <person name="Wang L.S."/>
        </authorList>
    </citation>
    <scope>NUCLEOTIDE SEQUENCE [LARGE SCALE GENOMIC DNA]</scope>
    <source>
        <strain evidence="14 15">PG-01</strain>
    </source>
</reference>
<dbReference type="Gene3D" id="2.60.40.1120">
    <property type="entry name" value="Carboxypeptidase-like, regulatory domain"/>
    <property type="match status" value="1"/>
</dbReference>
<feature type="domain" description="TonB-dependent receptor plug" evidence="13">
    <location>
        <begin position="155"/>
        <end position="231"/>
    </location>
</feature>
<name>A0A098L9B1_9BACT</name>
<dbReference type="SUPFAM" id="SSF49464">
    <property type="entry name" value="Carboxypeptidase regulatory domain-like"/>
    <property type="match status" value="1"/>
</dbReference>
<dbReference type="AlphaFoldDB" id="A0A098L9B1"/>
<evidence type="ECO:0000256" key="7">
    <source>
        <dbReference type="ARBA" id="ARBA00023136"/>
    </source>
</evidence>
<evidence type="ECO:0000256" key="6">
    <source>
        <dbReference type="ARBA" id="ARBA00023077"/>
    </source>
</evidence>
<evidence type="ECO:0000256" key="8">
    <source>
        <dbReference type="ARBA" id="ARBA00023170"/>
    </source>
</evidence>
<comment type="subcellular location">
    <subcellularLocation>
        <location evidence="1 10">Cell outer membrane</location>
        <topology evidence="1 10">Multi-pass membrane protein</topology>
    </subcellularLocation>
</comment>
<dbReference type="InterPro" id="IPR036942">
    <property type="entry name" value="Beta-barrel_TonB_sf"/>
</dbReference>
<feature type="domain" description="TonB-dependent receptor-like beta-barrel" evidence="12">
    <location>
        <begin position="310"/>
        <end position="759"/>
    </location>
</feature>
<evidence type="ECO:0000259" key="13">
    <source>
        <dbReference type="Pfam" id="PF07715"/>
    </source>
</evidence>
<dbReference type="Proteomes" id="UP000030185">
    <property type="component" value="Unassembled WGS sequence"/>
</dbReference>
<comment type="caution">
    <text evidence="14">The sequence shown here is derived from an EMBL/GenBank/DDBJ whole genome shotgun (WGS) entry which is preliminary data.</text>
</comment>
<evidence type="ECO:0000256" key="11">
    <source>
        <dbReference type="RuleBase" id="RU003357"/>
    </source>
</evidence>
<dbReference type="Gene3D" id="2.170.130.10">
    <property type="entry name" value="TonB-dependent receptor, plug domain"/>
    <property type="match status" value="1"/>
</dbReference>
<keyword evidence="6 11" id="KW-0798">TonB box</keyword>
<accession>A0A098L9B1</accession>
<evidence type="ECO:0000256" key="2">
    <source>
        <dbReference type="ARBA" id="ARBA00022448"/>
    </source>
</evidence>
<dbReference type="PROSITE" id="PS52016">
    <property type="entry name" value="TONB_DEPENDENT_REC_3"/>
    <property type="match status" value="1"/>
</dbReference>
<evidence type="ECO:0000313" key="14">
    <source>
        <dbReference type="EMBL" id="GAL83187.1"/>
    </source>
</evidence>
<evidence type="ECO:0000256" key="10">
    <source>
        <dbReference type="PROSITE-ProRule" id="PRU01360"/>
    </source>
</evidence>
<dbReference type="STRING" id="153721.MYP_413"/>
<evidence type="ECO:0000256" key="4">
    <source>
        <dbReference type="ARBA" id="ARBA00022692"/>
    </source>
</evidence>
<comment type="similarity">
    <text evidence="10 11">Belongs to the TonB-dependent receptor family.</text>
</comment>
<evidence type="ECO:0000256" key="5">
    <source>
        <dbReference type="ARBA" id="ARBA00022729"/>
    </source>
</evidence>
<keyword evidence="8 14" id="KW-0675">Receptor</keyword>
<dbReference type="InterPro" id="IPR008969">
    <property type="entry name" value="CarboxyPept-like_regulatory"/>
</dbReference>
<gene>
    <name evidence="14" type="ORF">MYP_413</name>
</gene>
<evidence type="ECO:0000313" key="15">
    <source>
        <dbReference type="Proteomes" id="UP000030185"/>
    </source>
</evidence>
<dbReference type="InterPro" id="IPR012910">
    <property type="entry name" value="Plug_dom"/>
</dbReference>
<keyword evidence="5" id="KW-0732">Signal</keyword>
<dbReference type="InterPro" id="IPR000531">
    <property type="entry name" value="Beta-barrel_TonB"/>
</dbReference>
<proteinExistence type="inferred from homology"/>
<dbReference type="GO" id="GO:0009279">
    <property type="term" value="C:cell outer membrane"/>
    <property type="evidence" value="ECO:0007669"/>
    <property type="project" value="UniProtKB-SubCell"/>
</dbReference>
<evidence type="ECO:0000256" key="1">
    <source>
        <dbReference type="ARBA" id="ARBA00004571"/>
    </source>
</evidence>
<keyword evidence="3 10" id="KW-1134">Transmembrane beta strand</keyword>
<dbReference type="Pfam" id="PF13715">
    <property type="entry name" value="CarbopepD_reg_2"/>
    <property type="match status" value="1"/>
</dbReference>
<keyword evidence="15" id="KW-1185">Reference proteome</keyword>